<dbReference type="InterPro" id="IPR050390">
    <property type="entry name" value="C5-Methyltransferase"/>
</dbReference>
<dbReference type="SUPFAM" id="SSF53335">
    <property type="entry name" value="S-adenosyl-L-methionine-dependent methyltransferases"/>
    <property type="match status" value="1"/>
</dbReference>
<dbReference type="EMBL" id="FOIC01000001">
    <property type="protein sequence ID" value="SES70798.1"/>
    <property type="molecule type" value="Genomic_DNA"/>
</dbReference>
<dbReference type="InterPro" id="IPR031303">
    <property type="entry name" value="C5_meth_CS"/>
</dbReference>
<dbReference type="Gene3D" id="3.40.50.150">
    <property type="entry name" value="Vaccinia Virus protein VP39"/>
    <property type="match status" value="1"/>
</dbReference>
<organism evidence="6 7">
    <name type="scientific">Natrinema hispanicum</name>
    <dbReference type="NCBI Taxonomy" id="392421"/>
    <lineage>
        <taxon>Archaea</taxon>
        <taxon>Methanobacteriati</taxon>
        <taxon>Methanobacteriota</taxon>
        <taxon>Stenosarchaea group</taxon>
        <taxon>Halobacteria</taxon>
        <taxon>Halobacteriales</taxon>
        <taxon>Natrialbaceae</taxon>
        <taxon>Natrinema</taxon>
    </lineage>
</organism>
<reference evidence="7" key="1">
    <citation type="submission" date="2016-10" db="EMBL/GenBank/DDBJ databases">
        <authorList>
            <person name="Varghese N."/>
            <person name="Submissions S."/>
        </authorList>
    </citation>
    <scope>NUCLEOTIDE SEQUENCE [LARGE SCALE GENOMIC DNA]</scope>
    <source>
        <strain evidence="7">CDM_6</strain>
    </source>
</reference>
<evidence type="ECO:0000256" key="3">
    <source>
        <dbReference type="ARBA" id="ARBA00022679"/>
    </source>
</evidence>
<dbReference type="Gene3D" id="3.90.120.10">
    <property type="entry name" value="DNA Methylase, subunit A, domain 2"/>
    <property type="match status" value="1"/>
</dbReference>
<dbReference type="AlphaFoldDB" id="A0A1H9YQL7"/>
<evidence type="ECO:0000256" key="4">
    <source>
        <dbReference type="ARBA" id="ARBA00022691"/>
    </source>
</evidence>
<proteinExistence type="inferred from homology"/>
<dbReference type="PANTHER" id="PTHR10629:SF52">
    <property type="entry name" value="DNA (CYTOSINE-5)-METHYLTRANSFERASE 1"/>
    <property type="match status" value="1"/>
</dbReference>
<protein>
    <recommendedName>
        <fullName evidence="1">DNA (cytosine-5-)-methyltransferase</fullName>
        <ecNumber evidence="1">2.1.1.37</ecNumber>
    </recommendedName>
</protein>
<dbReference type="STRING" id="392421.SAMN04488694_101186"/>
<keyword evidence="4" id="KW-0949">S-adenosyl-L-methionine</keyword>
<name>A0A1H9YQL7_9EURY</name>
<dbReference type="NCBIfam" id="TIGR00675">
    <property type="entry name" value="dcm"/>
    <property type="match status" value="1"/>
</dbReference>
<evidence type="ECO:0000256" key="2">
    <source>
        <dbReference type="ARBA" id="ARBA00022603"/>
    </source>
</evidence>
<evidence type="ECO:0000256" key="5">
    <source>
        <dbReference type="RuleBase" id="RU000416"/>
    </source>
</evidence>
<dbReference type="PANTHER" id="PTHR10629">
    <property type="entry name" value="CYTOSINE-SPECIFIC METHYLTRANSFERASE"/>
    <property type="match status" value="1"/>
</dbReference>
<dbReference type="GO" id="GO:0003677">
    <property type="term" value="F:DNA binding"/>
    <property type="evidence" value="ECO:0007669"/>
    <property type="project" value="TreeGrafter"/>
</dbReference>
<accession>A0A1H9YQL7</accession>
<evidence type="ECO:0000256" key="1">
    <source>
        <dbReference type="ARBA" id="ARBA00011975"/>
    </source>
</evidence>
<keyword evidence="2 6" id="KW-0489">Methyltransferase</keyword>
<keyword evidence="7" id="KW-1185">Reference proteome</keyword>
<evidence type="ECO:0000313" key="6">
    <source>
        <dbReference type="EMBL" id="SES70798.1"/>
    </source>
</evidence>
<dbReference type="PROSITE" id="PS00095">
    <property type="entry name" value="C5_MTASE_2"/>
    <property type="match status" value="1"/>
</dbReference>
<dbReference type="PRINTS" id="PR00105">
    <property type="entry name" value="C5METTRFRASE"/>
</dbReference>
<dbReference type="InterPro" id="IPR029063">
    <property type="entry name" value="SAM-dependent_MTases_sf"/>
</dbReference>
<evidence type="ECO:0000313" key="7">
    <source>
        <dbReference type="Proteomes" id="UP000199320"/>
    </source>
</evidence>
<dbReference type="Pfam" id="PF00145">
    <property type="entry name" value="DNA_methylase"/>
    <property type="match status" value="1"/>
</dbReference>
<dbReference type="PROSITE" id="PS51679">
    <property type="entry name" value="SAM_MT_C5"/>
    <property type="match status" value="1"/>
</dbReference>
<dbReference type="GO" id="GO:0044027">
    <property type="term" value="P:negative regulation of gene expression via chromosomal CpG island methylation"/>
    <property type="evidence" value="ECO:0007669"/>
    <property type="project" value="TreeGrafter"/>
</dbReference>
<dbReference type="InterPro" id="IPR018117">
    <property type="entry name" value="C5_DNA_meth_AS"/>
</dbReference>
<dbReference type="InterPro" id="IPR001525">
    <property type="entry name" value="C5_MeTfrase"/>
</dbReference>
<dbReference type="EC" id="2.1.1.37" evidence="1"/>
<dbReference type="GO" id="GO:0003886">
    <property type="term" value="F:DNA (cytosine-5-)-methyltransferase activity"/>
    <property type="evidence" value="ECO:0007669"/>
    <property type="project" value="UniProtKB-EC"/>
</dbReference>
<sequence>MNHLMNQIVMGKPTCIDLFAGAGGFSLGFQEAGFDLLAAADKSEAALESYEHNLENVTTAGVYLDKISPQELSERVNVEPEEVDVVIGGPPCKGFSTAGKMDPDDPRNSLVANYINIVEYFDPDAVVMENVTGILHMADGEYKKRIIRAFRDAGYNIEDHPPTLRAAHYGVPQLRDRVFFLASKEGVIEPPSPTHYGPDDDRSAESRDLEEYISVEDAIDDLSYLRYGEKSMEYELSATTDYQEEMRDSSEKIFNHKATNHGETVRERFKRFEPGDEMGDLDEEYQTKKHSMKRWDPKKPAPTVTTLPEDFIHYSRPRIPTVRELARIQSFPDTFEFKGPRTTGGKRRRNTVPQYTQVGNAVPPKLAKSVAEAVKEHLQTNLITT</sequence>
<gene>
    <name evidence="6" type="ORF">SAMN04488694_101186</name>
</gene>
<dbReference type="Proteomes" id="UP000199320">
    <property type="component" value="Unassembled WGS sequence"/>
</dbReference>
<dbReference type="PROSITE" id="PS00094">
    <property type="entry name" value="C5_MTASE_1"/>
    <property type="match status" value="1"/>
</dbReference>
<comment type="similarity">
    <text evidence="5">Belongs to the class I-like SAM-binding methyltransferase superfamily. C5-methyltransferase family.</text>
</comment>
<keyword evidence="3 6" id="KW-0808">Transferase</keyword>
<dbReference type="GO" id="GO:0032259">
    <property type="term" value="P:methylation"/>
    <property type="evidence" value="ECO:0007669"/>
    <property type="project" value="UniProtKB-KW"/>
</dbReference>